<organism evidence="1 2">
    <name type="scientific">Hominisplanchenecus murintestinalis</name>
    <dbReference type="NCBI Taxonomy" id="2941517"/>
    <lineage>
        <taxon>Bacteria</taxon>
        <taxon>Bacillati</taxon>
        <taxon>Bacillota</taxon>
        <taxon>Clostridia</taxon>
        <taxon>Lachnospirales</taxon>
        <taxon>Lachnospiraceae</taxon>
        <taxon>Hominisplanchenecus</taxon>
    </lineage>
</organism>
<evidence type="ECO:0000313" key="1">
    <source>
        <dbReference type="EMBL" id="TGX97320.1"/>
    </source>
</evidence>
<evidence type="ECO:0000313" key="2">
    <source>
        <dbReference type="Proteomes" id="UP000307720"/>
    </source>
</evidence>
<dbReference type="EMBL" id="SRZB01000034">
    <property type="protein sequence ID" value="TGX97320.1"/>
    <property type="molecule type" value="Genomic_DNA"/>
</dbReference>
<keyword evidence="2" id="KW-1185">Reference proteome</keyword>
<dbReference type="Proteomes" id="UP000307720">
    <property type="component" value="Unassembled WGS sequence"/>
</dbReference>
<name>A0AC61QYG6_9FIRM</name>
<protein>
    <submittedName>
        <fullName evidence="1">Uncharacterized protein</fullName>
    </submittedName>
</protein>
<comment type="caution">
    <text evidence="1">The sequence shown here is derived from an EMBL/GenBank/DDBJ whole genome shotgun (WGS) entry which is preliminary data.</text>
</comment>
<accession>A0AC61QYG6</accession>
<reference evidence="1" key="1">
    <citation type="submission" date="2019-04" db="EMBL/GenBank/DDBJ databases">
        <title>Microbes associate with the intestines of laboratory mice.</title>
        <authorList>
            <person name="Navarre W."/>
            <person name="Wong E."/>
            <person name="Huang K."/>
            <person name="Tropini C."/>
            <person name="Ng K."/>
            <person name="Yu B."/>
        </authorList>
    </citation>
    <scope>NUCLEOTIDE SEQUENCE</scope>
    <source>
        <strain evidence="1">NM72_1-8</strain>
    </source>
</reference>
<proteinExistence type="predicted"/>
<sequence length="187" mass="20926">MYFFMAVNLLSWVDFFKRRKPQKGGLGVATPTRFPQDKMSRKAKFGTVVESCSKKVAASSVWAFADTPGLLGVDSANYAAVFLPLLLTTHGKANLAKFPGISFRVFTTAFDKNGKLEAFFGLKSVPFCSDIRTVSKNAKLSGNYFSPYYLLREKRKFRQCFQKVVELFYYGAKSGLVLGAKKQETFS</sequence>
<gene>
    <name evidence="1" type="ORF">E5357_13155</name>
</gene>